<sequence length="123" mass="14608">MLAAPLSEAERCALRSEKIREARDEKRKQNAALREARGEKQNAALREARKCEKRKMRSENRTLRFERREMRETRDEKRKPNIALDAFALSQFSILASRFSKKRADFRQLFFINIKLDSINPRP</sequence>
<dbReference type="EMBL" id="AFWE01000217">
    <property type="protein sequence ID" value="EGU30407.1"/>
    <property type="molecule type" value="Genomic_DNA"/>
</dbReference>
<reference evidence="2 3" key="1">
    <citation type="journal article" date="2012" name="Int. J. Syst. Evol. Microbiol.">
        <title>Vibrio caribbeanicus sp. nov., isolated from the marine sponge Scleritoderma cyanea.</title>
        <authorList>
            <person name="Hoffmann M."/>
            <person name="Monday S.R."/>
            <person name="Allard M.W."/>
            <person name="Strain E.A."/>
            <person name="Whittaker P."/>
            <person name="Naum M."/>
            <person name="McCarthy P.J."/>
            <person name="Lopez J.V."/>
            <person name="Fischer M."/>
            <person name="Brown E.W."/>
        </authorList>
    </citation>
    <scope>NUCLEOTIDE SEQUENCE [LARGE SCALE GENOMIC DNA]</scope>
    <source>
        <strain evidence="2 3">LMG 19158</strain>
    </source>
</reference>
<feature type="compositionally biased region" description="Basic and acidic residues" evidence="1">
    <location>
        <begin position="21"/>
        <end position="50"/>
    </location>
</feature>
<dbReference type="AlphaFoldDB" id="F9RUF6"/>
<feature type="compositionally biased region" description="Basic and acidic residues" evidence="1">
    <location>
        <begin position="57"/>
        <end position="77"/>
    </location>
</feature>
<dbReference type="Proteomes" id="UP000004349">
    <property type="component" value="Unassembled WGS sequence"/>
</dbReference>
<protein>
    <submittedName>
        <fullName evidence="2">Uncharacterized protein</fullName>
    </submittedName>
</protein>
<dbReference type="GeneID" id="96871401"/>
<proteinExistence type="predicted"/>
<name>F9RUF6_9VIBR</name>
<organism evidence="2 3">
    <name type="scientific">Vibrio scophthalmi LMG 19158</name>
    <dbReference type="NCBI Taxonomy" id="870967"/>
    <lineage>
        <taxon>Bacteria</taxon>
        <taxon>Pseudomonadati</taxon>
        <taxon>Pseudomonadota</taxon>
        <taxon>Gammaproteobacteria</taxon>
        <taxon>Vibrionales</taxon>
        <taxon>Vibrionaceae</taxon>
        <taxon>Vibrio</taxon>
    </lineage>
</organism>
<comment type="caution">
    <text evidence="2">The sequence shown here is derived from an EMBL/GenBank/DDBJ whole genome shotgun (WGS) entry which is preliminary data.</text>
</comment>
<accession>F9RUF6</accession>
<gene>
    <name evidence="2" type="ORF">VIS19158_20217</name>
</gene>
<dbReference type="RefSeq" id="WP_005599359.1">
    <property type="nucleotide sequence ID" value="NZ_AFWE01000217.1"/>
</dbReference>
<evidence type="ECO:0000313" key="2">
    <source>
        <dbReference type="EMBL" id="EGU30407.1"/>
    </source>
</evidence>
<evidence type="ECO:0000256" key="1">
    <source>
        <dbReference type="SAM" id="MobiDB-lite"/>
    </source>
</evidence>
<feature type="region of interest" description="Disordered" evidence="1">
    <location>
        <begin position="21"/>
        <end position="77"/>
    </location>
</feature>
<evidence type="ECO:0000313" key="3">
    <source>
        <dbReference type="Proteomes" id="UP000004349"/>
    </source>
</evidence>